<evidence type="ECO:0000259" key="1">
    <source>
        <dbReference type="PROSITE" id="PS50011"/>
    </source>
</evidence>
<evidence type="ECO:0000313" key="3">
    <source>
        <dbReference type="Proteomes" id="UP001153678"/>
    </source>
</evidence>
<dbReference type="PROSITE" id="PS50011">
    <property type="entry name" value="PROTEIN_KINASE_DOM"/>
    <property type="match status" value="1"/>
</dbReference>
<accession>A0A9W4SS17</accession>
<dbReference type="InterPro" id="IPR051681">
    <property type="entry name" value="Ser/Thr_Kinases-Pseudokinases"/>
</dbReference>
<dbReference type="Pfam" id="PF07714">
    <property type="entry name" value="PK_Tyr_Ser-Thr"/>
    <property type="match status" value="1"/>
</dbReference>
<evidence type="ECO:0000313" key="2">
    <source>
        <dbReference type="EMBL" id="CAI2179340.1"/>
    </source>
</evidence>
<dbReference type="AlphaFoldDB" id="A0A9W4SS17"/>
<protein>
    <submittedName>
        <fullName evidence="2">11491_t:CDS:1</fullName>
    </submittedName>
</protein>
<comment type="caution">
    <text evidence="2">The sequence shown here is derived from an EMBL/GenBank/DDBJ whole genome shotgun (WGS) entry which is preliminary data.</text>
</comment>
<dbReference type="GO" id="GO:0004674">
    <property type="term" value="F:protein serine/threonine kinase activity"/>
    <property type="evidence" value="ECO:0007669"/>
    <property type="project" value="TreeGrafter"/>
</dbReference>
<dbReference type="OrthoDB" id="2422822at2759"/>
<dbReference type="Gene3D" id="1.10.510.10">
    <property type="entry name" value="Transferase(Phosphotransferase) domain 1"/>
    <property type="match status" value="1"/>
</dbReference>
<gene>
    <name evidence="2" type="ORF">FWILDA_LOCUS9039</name>
</gene>
<keyword evidence="3" id="KW-1185">Reference proteome</keyword>
<feature type="domain" description="Protein kinase" evidence="1">
    <location>
        <begin position="1"/>
        <end position="240"/>
    </location>
</feature>
<dbReference type="SUPFAM" id="SSF56112">
    <property type="entry name" value="Protein kinase-like (PK-like)"/>
    <property type="match status" value="1"/>
</dbReference>
<proteinExistence type="predicted"/>
<dbReference type="PANTHER" id="PTHR44329">
    <property type="entry name" value="SERINE/THREONINE-PROTEIN KINASE TNNI3K-RELATED"/>
    <property type="match status" value="1"/>
</dbReference>
<dbReference type="InterPro" id="IPR001245">
    <property type="entry name" value="Ser-Thr/Tyr_kinase_cat_dom"/>
</dbReference>
<dbReference type="InterPro" id="IPR000719">
    <property type="entry name" value="Prot_kinase_dom"/>
</dbReference>
<dbReference type="GO" id="GO:0005524">
    <property type="term" value="F:ATP binding"/>
    <property type="evidence" value="ECO:0007669"/>
    <property type="project" value="InterPro"/>
</dbReference>
<dbReference type="EMBL" id="CAMKVN010002048">
    <property type="protein sequence ID" value="CAI2179340.1"/>
    <property type="molecule type" value="Genomic_DNA"/>
</dbReference>
<dbReference type="Proteomes" id="UP001153678">
    <property type="component" value="Unassembled WGS sequence"/>
</dbReference>
<sequence>MNENFLNEWKNHLEFAHSAQHNQFTSPTRLYGITQDPESLDYMIVLKMMKLGSLRSNLMIKKYNPNDKYYNLYYVARALLALHKCNLFHGDFHSGNLLLSGRVFTYISDLGLSRPIDKPNESDEIYGVLPYIAPEVLLKNPYTQAADIYSFGIIMWEMTSGNPAYNDRPHDYILALEICNGLRPTIVEGTMPKYIELMERCWNSDPSQRPTAEELVIHFKEWRGRYLIGESVQVPEHEYVIENHPLSCYTSKKINYSARLVESLNRTELSSEIIIKDETMISESLGGGKEISMSASCPDTEIYFLLVNQTIEELWNNIEGYLKVSRQLEMIDKETQRAIT</sequence>
<reference evidence="2" key="1">
    <citation type="submission" date="2022-08" db="EMBL/GenBank/DDBJ databases">
        <authorList>
            <person name="Kallberg Y."/>
            <person name="Tangrot J."/>
            <person name="Rosling A."/>
        </authorList>
    </citation>
    <scope>NUCLEOTIDE SEQUENCE</scope>
    <source>
        <strain evidence="2">Wild A</strain>
    </source>
</reference>
<organism evidence="2 3">
    <name type="scientific">Funneliformis geosporum</name>
    <dbReference type="NCBI Taxonomy" id="1117311"/>
    <lineage>
        <taxon>Eukaryota</taxon>
        <taxon>Fungi</taxon>
        <taxon>Fungi incertae sedis</taxon>
        <taxon>Mucoromycota</taxon>
        <taxon>Glomeromycotina</taxon>
        <taxon>Glomeromycetes</taxon>
        <taxon>Glomerales</taxon>
        <taxon>Glomeraceae</taxon>
        <taxon>Funneliformis</taxon>
    </lineage>
</organism>
<name>A0A9W4SS17_9GLOM</name>
<dbReference type="InterPro" id="IPR011009">
    <property type="entry name" value="Kinase-like_dom_sf"/>
</dbReference>